<dbReference type="Gene3D" id="1.10.10.10">
    <property type="entry name" value="Winged helix-like DNA-binding domain superfamily/Winged helix DNA-binding domain"/>
    <property type="match status" value="1"/>
</dbReference>
<reference evidence="7" key="1">
    <citation type="submission" date="2021-04" db="EMBL/GenBank/DDBJ databases">
        <authorList>
            <person name="Rodrigo-Torres L."/>
            <person name="Arahal R. D."/>
            <person name="Lucena T."/>
        </authorList>
    </citation>
    <scope>NUCLEOTIDE SEQUENCE</scope>
    <source>
        <strain evidence="7">AS29M-1</strain>
    </source>
</reference>
<dbReference type="PANTHER" id="PTHR43133">
    <property type="entry name" value="RNA POLYMERASE ECF-TYPE SIGMA FACTO"/>
    <property type="match status" value="1"/>
</dbReference>
<evidence type="ECO:0000256" key="2">
    <source>
        <dbReference type="ARBA" id="ARBA00023015"/>
    </source>
</evidence>
<name>A0A916JNY2_9FLAO</name>
<evidence type="ECO:0000256" key="4">
    <source>
        <dbReference type="ARBA" id="ARBA00023125"/>
    </source>
</evidence>
<evidence type="ECO:0000256" key="5">
    <source>
        <dbReference type="ARBA" id="ARBA00023163"/>
    </source>
</evidence>
<dbReference type="InterPro" id="IPR013249">
    <property type="entry name" value="RNA_pol_sigma70_r4_t2"/>
</dbReference>
<dbReference type="InterPro" id="IPR013324">
    <property type="entry name" value="RNA_pol_sigma_r3/r4-like"/>
</dbReference>
<dbReference type="SUPFAM" id="SSF88659">
    <property type="entry name" value="Sigma3 and sigma4 domains of RNA polymerase sigma factors"/>
    <property type="match status" value="1"/>
</dbReference>
<keyword evidence="3" id="KW-0731">Sigma factor</keyword>
<gene>
    <name evidence="7" type="ORF">CRYO30217_02249</name>
</gene>
<keyword evidence="5" id="KW-0804">Transcription</keyword>
<dbReference type="KEGG" id="ptan:CRYO30217_02249"/>
<keyword evidence="4" id="KW-0238">DNA-binding</keyword>
<dbReference type="GO" id="GO:0016987">
    <property type="term" value="F:sigma factor activity"/>
    <property type="evidence" value="ECO:0007669"/>
    <property type="project" value="UniProtKB-KW"/>
</dbReference>
<comment type="similarity">
    <text evidence="1">Belongs to the sigma-70 factor family. ECF subfamily.</text>
</comment>
<dbReference type="EMBL" id="OU015584">
    <property type="protein sequence ID" value="CAG5083632.1"/>
    <property type="molecule type" value="Genomic_DNA"/>
</dbReference>
<dbReference type="AlphaFoldDB" id="A0A916JNY2"/>
<dbReference type="GO" id="GO:0003677">
    <property type="term" value="F:DNA binding"/>
    <property type="evidence" value="ECO:0007669"/>
    <property type="project" value="UniProtKB-KW"/>
</dbReference>
<dbReference type="RefSeq" id="WP_258542480.1">
    <property type="nucleotide sequence ID" value="NZ_OU015584.1"/>
</dbReference>
<accession>A0A916JNY2</accession>
<dbReference type="SUPFAM" id="SSF88946">
    <property type="entry name" value="Sigma2 domain of RNA polymerase sigma factors"/>
    <property type="match status" value="1"/>
</dbReference>
<dbReference type="PANTHER" id="PTHR43133:SF8">
    <property type="entry name" value="RNA POLYMERASE SIGMA FACTOR HI_1459-RELATED"/>
    <property type="match status" value="1"/>
</dbReference>
<dbReference type="InterPro" id="IPR014284">
    <property type="entry name" value="RNA_pol_sigma-70_dom"/>
</dbReference>
<dbReference type="NCBIfam" id="TIGR02937">
    <property type="entry name" value="sigma70-ECF"/>
    <property type="match status" value="1"/>
</dbReference>
<dbReference type="GO" id="GO:0006352">
    <property type="term" value="P:DNA-templated transcription initiation"/>
    <property type="evidence" value="ECO:0007669"/>
    <property type="project" value="InterPro"/>
</dbReference>
<dbReference type="InterPro" id="IPR036388">
    <property type="entry name" value="WH-like_DNA-bd_sf"/>
</dbReference>
<dbReference type="Proteomes" id="UP000683507">
    <property type="component" value="Chromosome"/>
</dbReference>
<keyword evidence="2" id="KW-0805">Transcription regulation</keyword>
<proteinExistence type="inferred from homology"/>
<dbReference type="Pfam" id="PF08281">
    <property type="entry name" value="Sigma70_r4_2"/>
    <property type="match status" value="1"/>
</dbReference>
<dbReference type="Gene3D" id="1.10.1740.10">
    <property type="match status" value="1"/>
</dbReference>
<evidence type="ECO:0000256" key="1">
    <source>
        <dbReference type="ARBA" id="ARBA00010641"/>
    </source>
</evidence>
<organism evidence="7 8">
    <name type="scientific">Parvicella tangerina</name>
    <dbReference type="NCBI Taxonomy" id="2829795"/>
    <lineage>
        <taxon>Bacteria</taxon>
        <taxon>Pseudomonadati</taxon>
        <taxon>Bacteroidota</taxon>
        <taxon>Flavobacteriia</taxon>
        <taxon>Flavobacteriales</taxon>
        <taxon>Parvicellaceae</taxon>
        <taxon>Parvicella</taxon>
    </lineage>
</organism>
<evidence type="ECO:0000313" key="7">
    <source>
        <dbReference type="EMBL" id="CAG5083632.1"/>
    </source>
</evidence>
<feature type="domain" description="RNA polymerase sigma factor 70 region 4 type 2" evidence="6">
    <location>
        <begin position="123"/>
        <end position="174"/>
    </location>
</feature>
<dbReference type="InterPro" id="IPR013325">
    <property type="entry name" value="RNA_pol_sigma_r2"/>
</dbReference>
<evidence type="ECO:0000313" key="8">
    <source>
        <dbReference type="Proteomes" id="UP000683507"/>
    </source>
</evidence>
<protein>
    <recommendedName>
        <fullName evidence="6">RNA polymerase sigma factor 70 region 4 type 2 domain-containing protein</fullName>
    </recommendedName>
</protein>
<keyword evidence="8" id="KW-1185">Reference proteome</keyword>
<evidence type="ECO:0000256" key="3">
    <source>
        <dbReference type="ARBA" id="ARBA00023082"/>
    </source>
</evidence>
<evidence type="ECO:0000259" key="6">
    <source>
        <dbReference type="Pfam" id="PF08281"/>
    </source>
</evidence>
<dbReference type="InterPro" id="IPR039425">
    <property type="entry name" value="RNA_pol_sigma-70-like"/>
</dbReference>
<sequence>MSEKELVNAYRNSEDLNYLGELYQRKSVMISTVCFKYMDRIEDAEDAAVEVFEVLKRDLLKHKIENLNGWLFTVTRNHCYKKLNQLRREGTVLTDDEKSLNHFVETRKEEDLTDKLILEGDLDLLEKAIKQLKDDQRMCIELFYLKQQSYKEIEEVTELDLKKVKSHIQNGKRNIRIWMEKQKENIER</sequence>